<name>A0A4D7B8E7_9HYPH</name>
<dbReference type="InterPro" id="IPR043472">
    <property type="entry name" value="Macro_dom-like"/>
</dbReference>
<dbReference type="Proteomes" id="UP000298781">
    <property type="component" value="Chromosome"/>
</dbReference>
<dbReference type="InterPro" id="IPR050892">
    <property type="entry name" value="ADP-ribose_metab_enzymes"/>
</dbReference>
<dbReference type="GO" id="GO:0140291">
    <property type="term" value="P:peptidyl-glutamate ADP-deribosylation"/>
    <property type="evidence" value="ECO:0007669"/>
    <property type="project" value="TreeGrafter"/>
</dbReference>
<dbReference type="PANTHER" id="PTHR12521:SF0">
    <property type="entry name" value="ADP-RIBOSE GLYCOHYDROLASE OARD1"/>
    <property type="match status" value="1"/>
</dbReference>
<dbReference type="CDD" id="cd02901">
    <property type="entry name" value="Macro_Poa1p-like"/>
    <property type="match status" value="1"/>
</dbReference>
<dbReference type="KEGG" id="pstg:E8M01_21395"/>
<comment type="catalytic activity">
    <reaction evidence="1">
        <text>an N-(ADP-alpha-D-ribosyl)-thymidine in DNA + H2O = a thymidine in DNA + ADP-D-ribose</text>
        <dbReference type="Rhea" id="RHEA:71655"/>
        <dbReference type="Rhea" id="RHEA-COMP:13556"/>
        <dbReference type="Rhea" id="RHEA-COMP:18051"/>
        <dbReference type="ChEBI" id="CHEBI:15377"/>
        <dbReference type="ChEBI" id="CHEBI:57967"/>
        <dbReference type="ChEBI" id="CHEBI:137386"/>
        <dbReference type="ChEBI" id="CHEBI:191199"/>
    </reaction>
    <physiologicalReaction direction="left-to-right" evidence="1">
        <dbReference type="Rhea" id="RHEA:71656"/>
    </physiologicalReaction>
</comment>
<dbReference type="Pfam" id="PF01661">
    <property type="entry name" value="Macro"/>
    <property type="match status" value="1"/>
</dbReference>
<evidence type="ECO:0000259" key="2">
    <source>
        <dbReference type="PROSITE" id="PS51154"/>
    </source>
</evidence>
<evidence type="ECO:0000313" key="3">
    <source>
        <dbReference type="EMBL" id="QCI66558.1"/>
    </source>
</evidence>
<feature type="domain" description="Macro" evidence="2">
    <location>
        <begin position="1"/>
        <end position="148"/>
    </location>
</feature>
<protein>
    <submittedName>
        <fullName evidence="3">Phosphatase</fullName>
    </submittedName>
</protein>
<dbReference type="EMBL" id="CP039690">
    <property type="protein sequence ID" value="QCI66558.1"/>
    <property type="molecule type" value="Genomic_DNA"/>
</dbReference>
<dbReference type="InterPro" id="IPR002589">
    <property type="entry name" value="Macro_dom"/>
</dbReference>
<keyword evidence="4" id="KW-1185">Reference proteome</keyword>
<reference evidence="3 4" key="1">
    <citation type="submission" date="2019-04" db="EMBL/GenBank/DDBJ databases">
        <title>Phreatobacter aquaticus sp. nov.</title>
        <authorList>
            <person name="Choi A."/>
        </authorList>
    </citation>
    <scope>NUCLEOTIDE SEQUENCE [LARGE SCALE GENOMIC DNA]</scope>
    <source>
        <strain evidence="3 4">KCTC 52518</strain>
    </source>
</reference>
<dbReference type="RefSeq" id="WP_136961999.1">
    <property type="nucleotide sequence ID" value="NZ_CP039690.1"/>
</dbReference>
<sequence>MLIYRRTSIMESSAQTLVNTVNCVGVMGKGIAKEFKERYPAMFAAYKHLCDQKSIRPGVLWLWRGADRWVLNFPTKIHWKNPSQLDWIEMGLRKFADNYESQLIQEISFPRLGCGNGGLNWDDVRPIMEHYLSPLPIRVYIHDYNVNIGVPEHLEDATRALAKEFDQVDVFEEFVAAIHRLMDLTKGELVNLHSGHPFEASLEGENEIALVKDGHVSRFEDEDLWGIWLGLQKGLVTSDRTGRSSREGVSDLLSMISLLPCVRSVEVQKTDSGPDLAIEWQPFRTDAPAPKPVTKQLELQWR</sequence>
<evidence type="ECO:0000256" key="1">
    <source>
        <dbReference type="ARBA" id="ARBA00035885"/>
    </source>
</evidence>
<dbReference type="Gene3D" id="3.40.220.10">
    <property type="entry name" value="Leucine Aminopeptidase, subunit E, domain 1"/>
    <property type="match status" value="1"/>
</dbReference>
<dbReference type="SMART" id="SM00506">
    <property type="entry name" value="A1pp"/>
    <property type="match status" value="1"/>
</dbReference>
<dbReference type="PROSITE" id="PS51154">
    <property type="entry name" value="MACRO"/>
    <property type="match status" value="1"/>
</dbReference>
<proteinExistence type="predicted"/>
<dbReference type="PANTHER" id="PTHR12521">
    <property type="entry name" value="PROTEIN C6ORF130"/>
    <property type="match status" value="1"/>
</dbReference>
<evidence type="ECO:0000313" key="4">
    <source>
        <dbReference type="Proteomes" id="UP000298781"/>
    </source>
</evidence>
<accession>A0A4D7B8E7</accession>
<gene>
    <name evidence="3" type="ORF">E8M01_21395</name>
</gene>
<dbReference type="AlphaFoldDB" id="A0A4D7B8E7"/>
<organism evidence="3 4">
    <name type="scientific">Phreatobacter stygius</name>
    <dbReference type="NCBI Taxonomy" id="1940610"/>
    <lineage>
        <taxon>Bacteria</taxon>
        <taxon>Pseudomonadati</taxon>
        <taxon>Pseudomonadota</taxon>
        <taxon>Alphaproteobacteria</taxon>
        <taxon>Hyphomicrobiales</taxon>
        <taxon>Phreatobacteraceae</taxon>
        <taxon>Phreatobacter</taxon>
    </lineage>
</organism>
<dbReference type="OrthoDB" id="9780211at2"/>
<dbReference type="SUPFAM" id="SSF52949">
    <property type="entry name" value="Macro domain-like"/>
    <property type="match status" value="1"/>
</dbReference>